<dbReference type="Gene3D" id="1.10.10.2910">
    <property type="match status" value="1"/>
</dbReference>
<sequence length="340" mass="36234">MTHPDAKTIYQAVSAIGLTRAQVRRLLPDWWDPALEKERGGAAELAMHVSRRLSVELLPLLSGQIVPKGAMASVAYKHSVNIEASSLSAASFIASSLAQAVLAALPIPYVPLPQDPGDLRALAMRDRAGQFGFSALLELCWAHGIPVIPLPHLPVGVRKMDGAALQLGGRPAIVIAKKKSSRAWLSFILAHEIGHIALGHLRPGSSIIDVSLQETSTYATELSTDGQEAEADGFALQTLGGEEVTARVTEWPVLAAPVDIAVLARGAAGAVGIEAGHFVLRYAFLTKRWPTALTALNFLSEDLDPEGALLQQLRSHLDLSRVADDLQDLVSQITGWDGAN</sequence>
<accession>A0A0D0MSB6</accession>
<evidence type="ECO:0000313" key="2">
    <source>
        <dbReference type="Proteomes" id="UP000032067"/>
    </source>
</evidence>
<dbReference type="Proteomes" id="UP000032067">
    <property type="component" value="Unassembled WGS sequence"/>
</dbReference>
<protein>
    <submittedName>
        <fullName evidence="1">Uncharacterized protein</fullName>
    </submittedName>
</protein>
<dbReference type="RefSeq" id="WP_042577821.1">
    <property type="nucleotide sequence ID" value="NZ_JXQQ01000010.1"/>
</dbReference>
<dbReference type="OrthoDB" id="9794834at2"/>
<gene>
    <name evidence="1" type="ORF">RT97_05975</name>
</gene>
<organism evidence="1 2">
    <name type="scientific">Variovorax paradoxus</name>
    <dbReference type="NCBI Taxonomy" id="34073"/>
    <lineage>
        <taxon>Bacteria</taxon>
        <taxon>Pseudomonadati</taxon>
        <taxon>Pseudomonadota</taxon>
        <taxon>Betaproteobacteria</taxon>
        <taxon>Burkholderiales</taxon>
        <taxon>Comamonadaceae</taxon>
        <taxon>Variovorax</taxon>
    </lineage>
</organism>
<dbReference type="AlphaFoldDB" id="A0A0D0MSB6"/>
<proteinExistence type="predicted"/>
<comment type="caution">
    <text evidence="1">The sequence shown here is derived from an EMBL/GenBank/DDBJ whole genome shotgun (WGS) entry which is preliminary data.</text>
</comment>
<dbReference type="EMBL" id="JXQQ01000010">
    <property type="protein sequence ID" value="KIQ35396.1"/>
    <property type="molecule type" value="Genomic_DNA"/>
</dbReference>
<reference evidence="1 2" key="1">
    <citation type="submission" date="2014-12" db="EMBL/GenBank/DDBJ databases">
        <title>16Stimator: statistical estimation of ribosomal gene copy numbers from draft genome assemblies.</title>
        <authorList>
            <person name="Perisin M.A."/>
            <person name="Vetter M."/>
            <person name="Gilbert J.A."/>
            <person name="Bergelson J."/>
        </authorList>
    </citation>
    <scope>NUCLEOTIDE SEQUENCE [LARGE SCALE GENOMIC DNA]</scope>
    <source>
        <strain evidence="1 2">MEDvA23</strain>
    </source>
</reference>
<name>A0A0D0MSB6_VARPD</name>
<evidence type="ECO:0000313" key="1">
    <source>
        <dbReference type="EMBL" id="KIQ35396.1"/>
    </source>
</evidence>